<accession>A0A4R4WWS3</accession>
<dbReference type="InterPro" id="IPR009267">
    <property type="entry name" value="NTP_transf_6"/>
</dbReference>
<dbReference type="EMBL" id="SMKP01000028">
    <property type="protein sequence ID" value="TDD22158.1"/>
    <property type="molecule type" value="Genomic_DNA"/>
</dbReference>
<proteinExistence type="predicted"/>
<dbReference type="Proteomes" id="UP000294543">
    <property type="component" value="Unassembled WGS sequence"/>
</dbReference>
<comment type="caution">
    <text evidence="2">The sequence shown here is derived from an EMBL/GenBank/DDBJ whole genome shotgun (WGS) entry which is preliminary data.</text>
</comment>
<protein>
    <recommendedName>
        <fullName evidence="4">Nucleotidyltransferase family protein</fullName>
    </recommendedName>
</protein>
<dbReference type="PANTHER" id="PTHR39166:SF1">
    <property type="entry name" value="BLL1166 PROTEIN"/>
    <property type="match status" value="1"/>
</dbReference>
<feature type="region of interest" description="Disordered" evidence="1">
    <location>
        <begin position="76"/>
        <end position="168"/>
    </location>
</feature>
<evidence type="ECO:0008006" key="4">
    <source>
        <dbReference type="Google" id="ProtNLM"/>
    </source>
</evidence>
<dbReference type="PANTHER" id="PTHR39166">
    <property type="entry name" value="BLL1166 PROTEIN"/>
    <property type="match status" value="1"/>
</dbReference>
<evidence type="ECO:0000256" key="1">
    <source>
        <dbReference type="SAM" id="MobiDB-lite"/>
    </source>
</evidence>
<dbReference type="AlphaFoldDB" id="A0A4R4WWS3"/>
<organism evidence="2 3">
    <name type="scientific">Nonomuraea diastatica</name>
    <dbReference type="NCBI Taxonomy" id="1848329"/>
    <lineage>
        <taxon>Bacteria</taxon>
        <taxon>Bacillati</taxon>
        <taxon>Actinomycetota</taxon>
        <taxon>Actinomycetes</taxon>
        <taxon>Streptosporangiales</taxon>
        <taxon>Streptosporangiaceae</taxon>
        <taxon>Nonomuraea</taxon>
    </lineage>
</organism>
<gene>
    <name evidence="2" type="ORF">E1294_12870</name>
</gene>
<evidence type="ECO:0000313" key="2">
    <source>
        <dbReference type="EMBL" id="TDD22158.1"/>
    </source>
</evidence>
<feature type="compositionally biased region" description="Low complexity" evidence="1">
    <location>
        <begin position="81"/>
        <end position="91"/>
    </location>
</feature>
<dbReference type="Pfam" id="PF06042">
    <property type="entry name" value="NTP_transf_6"/>
    <property type="match status" value="1"/>
</dbReference>
<sequence length="168" mass="18458">MHRVLGTNPVLTAVLHQARTLDLPGWWVAAGAIVQTVWNHVTRRDPGYGIKDYDLIYYDSSDLSREAENVVIRAGRRDPPTRTCPAPATTRSGPAPTTRRIQRRPARSAPCVRTRDRFPLSGRAIGHGSTTVRVKSTPRNDGRPVKGQRAFPGGPSATYGGWLNQAKP</sequence>
<feature type="compositionally biased region" description="Polar residues" evidence="1">
    <location>
        <begin position="128"/>
        <end position="137"/>
    </location>
</feature>
<reference evidence="2 3" key="1">
    <citation type="submission" date="2019-03" db="EMBL/GenBank/DDBJ databases">
        <title>Draft genome sequences of novel Actinobacteria.</title>
        <authorList>
            <person name="Sahin N."/>
            <person name="Ay H."/>
            <person name="Saygin H."/>
        </authorList>
    </citation>
    <scope>NUCLEOTIDE SEQUENCE [LARGE SCALE GENOMIC DNA]</scope>
    <source>
        <strain evidence="2 3">KC712</strain>
    </source>
</reference>
<evidence type="ECO:0000313" key="3">
    <source>
        <dbReference type="Proteomes" id="UP000294543"/>
    </source>
</evidence>
<keyword evidence="3" id="KW-1185">Reference proteome</keyword>
<dbReference type="OrthoDB" id="9805247at2"/>
<name>A0A4R4WWS3_9ACTN</name>